<sequence length="410" mass="44129">MPLSLVEYPTHERWRDRSVVRLHDGLLHYGGLVPSLTEYLDVRAHRYSNREAVVELGGTRLTYRELWTSASRIAGGLQQHGIGYGDRIAIVFPNGVRWVQAFLGALLSGAVPVPVNVALGSAEVERLLADSEPDYVLDDELPDGLPFIDDGACLSELAVLCYTRGIGEPARGVELSNENILSAIETVVHDEQLTCDGIRNLMMLPLAHASGCVNQLLPTFAVGGTVVLDPALDTDLMSTIEREHIDVVTGTTNDYVRKVAQRTGVADAGRVRRISCNGGRFGDAEAAQLRTTFPTAQLWSWSGSTETSGIGLALSDECAQTHPGSAGIACGGMELALYGPDAEVGRGELLCRGPNIMRGYWRDPETTARKFTGNWFHTGDFAEIDGEGFVRMVGPAASVEQATAKPAHSA</sequence>
<organism evidence="4 5">
    <name type="scientific">Antrihabitans stalactiti</name>
    <dbReference type="NCBI Taxonomy" id="2584121"/>
    <lineage>
        <taxon>Bacteria</taxon>
        <taxon>Bacillati</taxon>
        <taxon>Actinomycetota</taxon>
        <taxon>Actinomycetes</taxon>
        <taxon>Mycobacteriales</taxon>
        <taxon>Nocardiaceae</taxon>
        <taxon>Antrihabitans</taxon>
    </lineage>
</organism>
<comment type="caution">
    <text evidence="4">The sequence shown here is derived from an EMBL/GenBank/DDBJ whole genome shotgun (WGS) entry which is preliminary data.</text>
</comment>
<evidence type="ECO:0000313" key="5">
    <source>
        <dbReference type="Proteomes" id="UP000535543"/>
    </source>
</evidence>
<proteinExistence type="inferred from homology"/>
<dbReference type="AlphaFoldDB" id="A0A848KM67"/>
<keyword evidence="5" id="KW-1185">Reference proteome</keyword>
<name>A0A848KM67_9NOCA</name>
<comment type="similarity">
    <text evidence="1">Belongs to the ATP-dependent AMP-binding enzyme family.</text>
</comment>
<dbReference type="Pfam" id="PF00501">
    <property type="entry name" value="AMP-binding"/>
    <property type="match status" value="1"/>
</dbReference>
<dbReference type="SUPFAM" id="SSF56801">
    <property type="entry name" value="Acetyl-CoA synthetase-like"/>
    <property type="match status" value="1"/>
</dbReference>
<dbReference type="GO" id="GO:0031956">
    <property type="term" value="F:medium-chain fatty acid-CoA ligase activity"/>
    <property type="evidence" value="ECO:0007669"/>
    <property type="project" value="TreeGrafter"/>
</dbReference>
<dbReference type="EMBL" id="VCQU01000008">
    <property type="protein sequence ID" value="NMN97752.1"/>
    <property type="molecule type" value="Genomic_DNA"/>
</dbReference>
<dbReference type="InterPro" id="IPR000873">
    <property type="entry name" value="AMP-dep_synth/lig_dom"/>
</dbReference>
<dbReference type="Gene3D" id="3.40.50.12780">
    <property type="entry name" value="N-terminal domain of ligase-like"/>
    <property type="match status" value="1"/>
</dbReference>
<reference evidence="4 5" key="2">
    <citation type="submission" date="2020-06" db="EMBL/GenBank/DDBJ databases">
        <title>Antribacter stalactiti gen. nov., sp. nov., a new member of the family Nacardiaceae isolated from a cave.</title>
        <authorList>
            <person name="Kim I.S."/>
        </authorList>
    </citation>
    <scope>NUCLEOTIDE SEQUENCE [LARGE SCALE GENOMIC DNA]</scope>
    <source>
        <strain evidence="4 5">YC2-7</strain>
    </source>
</reference>
<dbReference type="PANTHER" id="PTHR43201">
    <property type="entry name" value="ACYL-COA SYNTHETASE"/>
    <property type="match status" value="1"/>
</dbReference>
<evidence type="ECO:0000313" key="4">
    <source>
        <dbReference type="EMBL" id="NMN97752.1"/>
    </source>
</evidence>
<feature type="domain" description="AMP-dependent synthetase/ligase" evidence="3">
    <location>
        <begin position="41"/>
        <end position="361"/>
    </location>
</feature>
<evidence type="ECO:0000259" key="3">
    <source>
        <dbReference type="Pfam" id="PF00501"/>
    </source>
</evidence>
<reference evidence="4 5" key="1">
    <citation type="submission" date="2019-05" db="EMBL/GenBank/DDBJ databases">
        <authorList>
            <person name="Lee S.D."/>
        </authorList>
    </citation>
    <scope>NUCLEOTIDE SEQUENCE [LARGE SCALE GENOMIC DNA]</scope>
    <source>
        <strain evidence="4 5">YC2-7</strain>
    </source>
</reference>
<protein>
    <submittedName>
        <fullName evidence="4">Long-chain fatty acid--CoA ligase</fullName>
    </submittedName>
</protein>
<dbReference type="Proteomes" id="UP000535543">
    <property type="component" value="Unassembled WGS sequence"/>
</dbReference>
<evidence type="ECO:0000256" key="2">
    <source>
        <dbReference type="ARBA" id="ARBA00022598"/>
    </source>
</evidence>
<accession>A0A848KM67</accession>
<dbReference type="RefSeq" id="WP_169590855.1">
    <property type="nucleotide sequence ID" value="NZ_VCQU01000008.1"/>
</dbReference>
<dbReference type="InterPro" id="IPR042099">
    <property type="entry name" value="ANL_N_sf"/>
</dbReference>
<evidence type="ECO:0000256" key="1">
    <source>
        <dbReference type="ARBA" id="ARBA00006432"/>
    </source>
</evidence>
<dbReference type="PANTHER" id="PTHR43201:SF5">
    <property type="entry name" value="MEDIUM-CHAIN ACYL-COA LIGASE ACSF2, MITOCHONDRIAL"/>
    <property type="match status" value="1"/>
</dbReference>
<dbReference type="GO" id="GO:0006631">
    <property type="term" value="P:fatty acid metabolic process"/>
    <property type="evidence" value="ECO:0007669"/>
    <property type="project" value="TreeGrafter"/>
</dbReference>
<keyword evidence="2 4" id="KW-0436">Ligase</keyword>
<gene>
    <name evidence="4" type="ORF">FGL95_22195</name>
</gene>